<dbReference type="PATRIC" id="fig|566551.4.peg.1583"/>
<dbReference type="CDD" id="cd04183">
    <property type="entry name" value="GT2_BcE_like"/>
    <property type="match status" value="1"/>
</dbReference>
<dbReference type="AlphaFoldDB" id="S3JC51"/>
<evidence type="ECO:0000313" key="4">
    <source>
        <dbReference type="EMBL" id="EPF17732.1"/>
    </source>
</evidence>
<dbReference type="EMBL" id="ATDT01000010">
    <property type="protein sequence ID" value="EPF17732.1"/>
    <property type="molecule type" value="Genomic_DNA"/>
</dbReference>
<evidence type="ECO:0000313" key="5">
    <source>
        <dbReference type="Proteomes" id="UP000014585"/>
    </source>
</evidence>
<keyword evidence="2" id="KW-0548">Nucleotidyltransferase</keyword>
<organism evidence="4 5">
    <name type="scientific">Cedecea davisae DSM 4568</name>
    <dbReference type="NCBI Taxonomy" id="566551"/>
    <lineage>
        <taxon>Bacteria</taxon>
        <taxon>Pseudomonadati</taxon>
        <taxon>Pseudomonadota</taxon>
        <taxon>Gammaproteobacteria</taxon>
        <taxon>Enterobacterales</taxon>
        <taxon>Enterobacteriaceae</taxon>
        <taxon>Cedecea</taxon>
    </lineage>
</organism>
<dbReference type="InterPro" id="IPR050065">
    <property type="entry name" value="GlmU-like"/>
</dbReference>
<reference evidence="4 5" key="1">
    <citation type="submission" date="2013-04" db="EMBL/GenBank/DDBJ databases">
        <authorList>
            <person name="Weinstock G."/>
            <person name="Sodergren E."/>
            <person name="Lobos E.A."/>
            <person name="Fulton L."/>
            <person name="Fulton R."/>
            <person name="Courtney L."/>
            <person name="Fronick C."/>
            <person name="O'Laughlin M."/>
            <person name="Godfrey J."/>
            <person name="Wilson R.M."/>
            <person name="Miner T."/>
            <person name="Farmer C."/>
            <person name="Delehaunty K."/>
            <person name="Cordes M."/>
            <person name="Minx P."/>
            <person name="Tomlinson C."/>
            <person name="Chen J."/>
            <person name="Wollam A."/>
            <person name="Pepin K.H."/>
            <person name="Palsikar V.B."/>
            <person name="Zhang X."/>
            <person name="Suruliraj S."/>
            <person name="Perna N.T."/>
            <person name="Plunkett G."/>
            <person name="Warren W."/>
            <person name="Mitreva M."/>
            <person name="Mardis E.R."/>
            <person name="Wilson R.K."/>
        </authorList>
    </citation>
    <scope>NUCLEOTIDE SEQUENCE [LARGE SCALE GENOMIC DNA]</scope>
    <source>
        <strain evidence="4 5">DSM 4568</strain>
    </source>
</reference>
<evidence type="ECO:0000259" key="3">
    <source>
        <dbReference type="Pfam" id="PF00483"/>
    </source>
</evidence>
<dbReference type="GO" id="GO:0016779">
    <property type="term" value="F:nucleotidyltransferase activity"/>
    <property type="evidence" value="ECO:0007669"/>
    <property type="project" value="UniProtKB-KW"/>
</dbReference>
<name>S3JC51_9ENTR</name>
<dbReference type="Gene3D" id="3.90.550.10">
    <property type="entry name" value="Spore Coat Polysaccharide Biosynthesis Protein SpsA, Chain A"/>
    <property type="match status" value="1"/>
</dbReference>
<dbReference type="Pfam" id="PF00483">
    <property type="entry name" value="NTP_transferase"/>
    <property type="match status" value="1"/>
</dbReference>
<dbReference type="STRING" id="566551.HMPREF0201_01712"/>
<dbReference type="SUPFAM" id="SSF53448">
    <property type="entry name" value="Nucleotide-diphospho-sugar transferases"/>
    <property type="match status" value="1"/>
</dbReference>
<dbReference type="PANTHER" id="PTHR43584:SF8">
    <property type="entry name" value="N-ACETYLMURAMATE ALPHA-1-PHOSPHATE URIDYLYLTRANSFERASE"/>
    <property type="match status" value="1"/>
</dbReference>
<dbReference type="PANTHER" id="PTHR43584">
    <property type="entry name" value="NUCLEOTIDYL TRANSFERASE"/>
    <property type="match status" value="1"/>
</dbReference>
<dbReference type="InterPro" id="IPR016873">
    <property type="entry name" value="Caps_polysacc_synth_BcbE_prd"/>
</dbReference>
<comment type="caution">
    <text evidence="4">The sequence shown here is derived from an EMBL/GenBank/DDBJ whole genome shotgun (WGS) entry which is preliminary data.</text>
</comment>
<sequence length="253" mass="28109">MLNIVIPMAGLGSRFAQAGFTDPKPFIPVGGLPMVELVIRNLRPSRPHRFIFICQQTHLDRYDFYRRLQAIAPGCEVIGLSGVTEGAACSVLAASSLINNDDPLMVANSDQWVDVDIDSYLSVMEERQLDGLIMTFTAVDSKWSYVLRDTQNRVCKVVEKEVVSDEATVGIYNFRRGRDFCRLAEEMIERDERSMGEFYVAPVYTHLYQQGFTRIDTCQIGAGMYGLGTPADLATFMGSAVLDKALNSGRAAI</sequence>
<dbReference type="InterPro" id="IPR005835">
    <property type="entry name" value="NTP_transferase_dom"/>
</dbReference>
<proteinExistence type="predicted"/>
<accession>S3JC51</accession>
<protein>
    <recommendedName>
        <fullName evidence="3">Nucleotidyl transferase domain-containing protein</fullName>
    </recommendedName>
</protein>
<feature type="domain" description="Nucleotidyl transferase" evidence="3">
    <location>
        <begin position="8"/>
        <end position="177"/>
    </location>
</feature>
<gene>
    <name evidence="4" type="ORF">HMPREF0201_01712</name>
</gene>
<dbReference type="PIRSF" id="PIRSF028162">
    <property type="entry name" value="BcbE_prd"/>
    <property type="match status" value="1"/>
</dbReference>
<dbReference type="HOGENOM" id="CLU_065567_2_0_6"/>
<evidence type="ECO:0000256" key="1">
    <source>
        <dbReference type="ARBA" id="ARBA00022679"/>
    </source>
</evidence>
<dbReference type="Proteomes" id="UP000014585">
    <property type="component" value="Unassembled WGS sequence"/>
</dbReference>
<dbReference type="OrthoDB" id="9788272at2"/>
<evidence type="ECO:0000256" key="2">
    <source>
        <dbReference type="ARBA" id="ARBA00022695"/>
    </source>
</evidence>
<dbReference type="InterPro" id="IPR029044">
    <property type="entry name" value="Nucleotide-diphossugar_trans"/>
</dbReference>
<keyword evidence="1" id="KW-0808">Transferase</keyword>
<dbReference type="RefSeq" id="WP_016536023.1">
    <property type="nucleotide sequence ID" value="NZ_KE161030.1"/>
</dbReference>